<comment type="similarity">
    <text evidence="1 2">Belongs to the serpin family.</text>
</comment>
<sequence length="343" mass="39129">MPAGFSTPIPNNSNNAKFTSQLSQLLANENLHGNFLFSPVSLEILFFMVQHGAPENTSTNQQIWTNIFNCENCNRNLVDRYFDSLFQAPQLYMTEDATLKYATVLAMNERFPVSDQFEAKMLGGLANATLFQENFAKNGDQAAHEINNIVAQTTENKINNLISGESLDDKTAMVLVNALYLKADFKECFTYIYDDKFYDSNNQEYYTKFLDGSFEDLSYHKSVDLSMIKLPFLEENFSLYIAMRNENGASIDLGDVVRQTLAKEIAFKDKYVNVKIPKFTMEYTAEDMVQHIQMLNVTNMFNESIAEFNYLLKDLEQKVAVSDIRHKAFIETSSPHEPNTSST</sequence>
<dbReference type="Pfam" id="PF00079">
    <property type="entry name" value="Serpin"/>
    <property type="match status" value="1"/>
</dbReference>
<dbReference type="SMART" id="SM00093">
    <property type="entry name" value="SERPIN"/>
    <property type="match status" value="1"/>
</dbReference>
<reference evidence="5" key="1">
    <citation type="submission" date="2022-11" db="UniProtKB">
        <authorList>
            <consortium name="WormBaseParasite"/>
        </authorList>
    </citation>
    <scope>IDENTIFICATION</scope>
</reference>
<evidence type="ECO:0000313" key="4">
    <source>
        <dbReference type="Proteomes" id="UP000887565"/>
    </source>
</evidence>
<dbReference type="InterPro" id="IPR042178">
    <property type="entry name" value="Serpin_sf_1"/>
</dbReference>
<dbReference type="PANTHER" id="PTHR11461:SF211">
    <property type="entry name" value="GH10112P-RELATED"/>
    <property type="match status" value="1"/>
</dbReference>
<evidence type="ECO:0000256" key="1">
    <source>
        <dbReference type="ARBA" id="ARBA00009500"/>
    </source>
</evidence>
<evidence type="ECO:0000256" key="2">
    <source>
        <dbReference type="RuleBase" id="RU000411"/>
    </source>
</evidence>
<dbReference type="CDD" id="cd00172">
    <property type="entry name" value="serpin"/>
    <property type="match status" value="1"/>
</dbReference>
<dbReference type="InterPro" id="IPR042185">
    <property type="entry name" value="Serpin_sf_2"/>
</dbReference>
<dbReference type="Proteomes" id="UP000887565">
    <property type="component" value="Unplaced"/>
</dbReference>
<dbReference type="Gene3D" id="3.30.497.10">
    <property type="entry name" value="Antithrombin, subunit I, domain 2"/>
    <property type="match status" value="1"/>
</dbReference>
<dbReference type="InterPro" id="IPR023796">
    <property type="entry name" value="Serpin_dom"/>
</dbReference>
<accession>A0A915KYC9</accession>
<dbReference type="InterPro" id="IPR036186">
    <property type="entry name" value="Serpin_sf"/>
</dbReference>
<evidence type="ECO:0000313" key="5">
    <source>
        <dbReference type="WBParaSite" id="nRc.2.0.1.t42487-RA"/>
    </source>
</evidence>
<dbReference type="GO" id="GO:0004867">
    <property type="term" value="F:serine-type endopeptidase inhibitor activity"/>
    <property type="evidence" value="ECO:0007669"/>
    <property type="project" value="InterPro"/>
</dbReference>
<organism evidence="4 5">
    <name type="scientific">Romanomermis culicivorax</name>
    <name type="common">Nematode worm</name>
    <dbReference type="NCBI Taxonomy" id="13658"/>
    <lineage>
        <taxon>Eukaryota</taxon>
        <taxon>Metazoa</taxon>
        <taxon>Ecdysozoa</taxon>
        <taxon>Nematoda</taxon>
        <taxon>Enoplea</taxon>
        <taxon>Dorylaimia</taxon>
        <taxon>Mermithida</taxon>
        <taxon>Mermithoidea</taxon>
        <taxon>Mermithidae</taxon>
        <taxon>Romanomermis</taxon>
    </lineage>
</organism>
<protein>
    <submittedName>
        <fullName evidence="5">Serpin domain-containing protein</fullName>
    </submittedName>
</protein>
<dbReference type="AlphaFoldDB" id="A0A915KYC9"/>
<keyword evidence="4" id="KW-1185">Reference proteome</keyword>
<feature type="domain" description="Serpin" evidence="3">
    <location>
        <begin position="20"/>
        <end position="338"/>
    </location>
</feature>
<dbReference type="WBParaSite" id="nRc.2.0.1.t42487-RA">
    <property type="protein sequence ID" value="nRc.2.0.1.t42487-RA"/>
    <property type="gene ID" value="nRc.2.0.1.g42487"/>
</dbReference>
<proteinExistence type="inferred from homology"/>
<name>A0A915KYC9_ROMCU</name>
<dbReference type="InterPro" id="IPR000215">
    <property type="entry name" value="Serpin_fam"/>
</dbReference>
<evidence type="ECO:0000259" key="3">
    <source>
        <dbReference type="SMART" id="SM00093"/>
    </source>
</evidence>
<dbReference type="PANTHER" id="PTHR11461">
    <property type="entry name" value="SERINE PROTEASE INHIBITOR, SERPIN"/>
    <property type="match status" value="1"/>
</dbReference>
<dbReference type="GO" id="GO:0005615">
    <property type="term" value="C:extracellular space"/>
    <property type="evidence" value="ECO:0007669"/>
    <property type="project" value="InterPro"/>
</dbReference>
<dbReference type="SUPFAM" id="SSF56574">
    <property type="entry name" value="Serpins"/>
    <property type="match status" value="1"/>
</dbReference>
<dbReference type="Gene3D" id="2.30.39.10">
    <property type="entry name" value="Alpha-1-antitrypsin, domain 1"/>
    <property type="match status" value="1"/>
</dbReference>